<evidence type="ECO:0000256" key="5">
    <source>
        <dbReference type="ARBA" id="ARBA00022857"/>
    </source>
</evidence>
<evidence type="ECO:0000256" key="8">
    <source>
        <dbReference type="ARBA" id="ARBA00066844"/>
    </source>
</evidence>
<dbReference type="PRINTS" id="PR00411">
    <property type="entry name" value="PNDRDTASEI"/>
</dbReference>
<evidence type="ECO:0000256" key="2">
    <source>
        <dbReference type="ARBA" id="ARBA00005272"/>
    </source>
</evidence>
<dbReference type="Gene3D" id="3.50.50.100">
    <property type="match status" value="1"/>
</dbReference>
<dbReference type="InterPro" id="IPR036188">
    <property type="entry name" value="FAD/NAD-bd_sf"/>
</dbReference>
<dbReference type="RefSeq" id="WP_110986044.1">
    <property type="nucleotide sequence ID" value="NZ_CAWNWM010000005.1"/>
</dbReference>
<evidence type="ECO:0000256" key="3">
    <source>
        <dbReference type="ARBA" id="ARBA00022630"/>
    </source>
</evidence>
<dbReference type="GO" id="GO:0019646">
    <property type="term" value="P:aerobic electron transport chain"/>
    <property type="evidence" value="ECO:0007669"/>
    <property type="project" value="TreeGrafter"/>
</dbReference>
<comment type="catalytic activity">
    <reaction evidence="7">
        <text>demethylphylloquinone + NADPH + H(+) = demethylphylloquinol + NADP(+)</text>
        <dbReference type="Rhea" id="RHEA:47744"/>
        <dbReference type="ChEBI" id="CHEBI:15378"/>
        <dbReference type="ChEBI" id="CHEBI:31087"/>
        <dbReference type="ChEBI" id="CHEBI:57783"/>
        <dbReference type="ChEBI" id="CHEBI:58349"/>
        <dbReference type="ChEBI" id="CHEBI:87844"/>
        <dbReference type="EC" id="1.6.5.12"/>
    </reaction>
</comment>
<dbReference type="PANTHER" id="PTHR42913">
    <property type="entry name" value="APOPTOSIS-INDUCING FACTOR 1"/>
    <property type="match status" value="1"/>
</dbReference>
<dbReference type="EMBL" id="PQWO01000005">
    <property type="protein sequence ID" value="PZD73473.1"/>
    <property type="molecule type" value="Genomic_DNA"/>
</dbReference>
<comment type="cofactor">
    <cofactor evidence="1">
        <name>FAD</name>
        <dbReference type="ChEBI" id="CHEBI:57692"/>
    </cofactor>
</comment>
<accession>A0A2W1JJ10</accession>
<protein>
    <recommendedName>
        <fullName evidence="8">demethylphylloquinone reductase</fullName>
        <ecNumber evidence="8">1.6.5.12</ecNumber>
    </recommendedName>
</protein>
<proteinExistence type="inferred from homology"/>
<evidence type="ECO:0000256" key="1">
    <source>
        <dbReference type="ARBA" id="ARBA00001974"/>
    </source>
</evidence>
<evidence type="ECO:0000313" key="10">
    <source>
        <dbReference type="EMBL" id="PZD73473.1"/>
    </source>
</evidence>
<evidence type="ECO:0000256" key="7">
    <source>
        <dbReference type="ARBA" id="ARBA00052971"/>
    </source>
</evidence>
<dbReference type="Pfam" id="PF07992">
    <property type="entry name" value="Pyr_redox_2"/>
    <property type="match status" value="1"/>
</dbReference>
<reference evidence="10 11" key="1">
    <citation type="journal article" date="2018" name="Sci. Rep.">
        <title>A novel species of the marine cyanobacterium Acaryochloris with a unique pigment content and lifestyle.</title>
        <authorList>
            <person name="Partensky F."/>
            <person name="Six C."/>
            <person name="Ratin M."/>
            <person name="Garczarek L."/>
            <person name="Vaulot D."/>
            <person name="Probert I."/>
            <person name="Calteau A."/>
            <person name="Gourvil P."/>
            <person name="Marie D."/>
            <person name="Grebert T."/>
            <person name="Bouchier C."/>
            <person name="Le Panse S."/>
            <person name="Gachenot M."/>
            <person name="Rodriguez F."/>
            <person name="Garrido J.L."/>
        </authorList>
    </citation>
    <scope>NUCLEOTIDE SEQUENCE [LARGE SCALE GENOMIC DNA]</scope>
    <source>
        <strain evidence="10 11">RCC1774</strain>
    </source>
</reference>
<keyword evidence="11" id="KW-1185">Reference proteome</keyword>
<dbReference type="PRINTS" id="PR00368">
    <property type="entry name" value="FADPNR"/>
</dbReference>
<dbReference type="SUPFAM" id="SSF51905">
    <property type="entry name" value="FAD/NAD(P)-binding domain"/>
    <property type="match status" value="2"/>
</dbReference>
<organism evidence="10 11">
    <name type="scientific">Acaryochloris thomasi RCC1774</name>
    <dbReference type="NCBI Taxonomy" id="1764569"/>
    <lineage>
        <taxon>Bacteria</taxon>
        <taxon>Bacillati</taxon>
        <taxon>Cyanobacteriota</taxon>
        <taxon>Cyanophyceae</taxon>
        <taxon>Acaryochloridales</taxon>
        <taxon>Acaryochloridaceae</taxon>
        <taxon>Acaryochloris</taxon>
        <taxon>Acaryochloris thomasi</taxon>
    </lineage>
</organism>
<dbReference type="InterPro" id="IPR023753">
    <property type="entry name" value="FAD/NAD-binding_dom"/>
</dbReference>
<keyword evidence="5" id="KW-0521">NADP</keyword>
<name>A0A2W1JJ10_9CYAN</name>
<dbReference type="InterPro" id="IPR051169">
    <property type="entry name" value="NADH-Q_oxidoreductase"/>
</dbReference>
<dbReference type="Proteomes" id="UP000248857">
    <property type="component" value="Unassembled WGS sequence"/>
</dbReference>
<keyword evidence="6 10" id="KW-0560">Oxidoreductase</keyword>
<feature type="domain" description="FAD/NAD(P)-binding" evidence="9">
    <location>
        <begin position="7"/>
        <end position="311"/>
    </location>
</feature>
<dbReference type="AlphaFoldDB" id="A0A2W1JJ10"/>
<dbReference type="FunFam" id="3.50.50.100:FF:000010">
    <property type="entry name" value="Alternative NAD(P)H-ubiquinone oxidoreductase C1, chloroplastic/mitochondrial"/>
    <property type="match status" value="1"/>
</dbReference>
<dbReference type="OrthoDB" id="9781621at2"/>
<evidence type="ECO:0000313" key="11">
    <source>
        <dbReference type="Proteomes" id="UP000248857"/>
    </source>
</evidence>
<evidence type="ECO:0000256" key="4">
    <source>
        <dbReference type="ARBA" id="ARBA00022827"/>
    </source>
</evidence>
<evidence type="ECO:0000256" key="6">
    <source>
        <dbReference type="ARBA" id="ARBA00023002"/>
    </source>
</evidence>
<comment type="similarity">
    <text evidence="2">Belongs to the NADH dehydrogenase family.</text>
</comment>
<dbReference type="GO" id="GO:0003955">
    <property type="term" value="F:NAD(P)H dehydrogenase (quinone) activity"/>
    <property type="evidence" value="ECO:0007669"/>
    <property type="project" value="TreeGrafter"/>
</dbReference>
<keyword evidence="4" id="KW-0274">FAD</keyword>
<evidence type="ECO:0000259" key="9">
    <source>
        <dbReference type="Pfam" id="PF07992"/>
    </source>
</evidence>
<gene>
    <name evidence="10" type="primary">ndbB</name>
    <name evidence="10" type="ORF">C1752_02082</name>
</gene>
<dbReference type="EC" id="1.6.5.12" evidence="8"/>
<keyword evidence="3" id="KW-0285">Flavoprotein</keyword>
<comment type="caution">
    <text evidence="10">The sequence shown here is derived from an EMBL/GenBank/DDBJ whole genome shotgun (WGS) entry which is preliminary data.</text>
</comment>
<sequence>MTQTPQKICILGGGFGGLFTALRLSQLPWSSAQPEITLVDQNDHFLFTPFLYELVTEELQTWEIAPPFTELLANTNVRFVQGDVEKIDLATSTVALNQGATLNYDRLVLALGGETPKDQVSGAAEHAFAFRTIADAYALEEKLRQLEATDMEKIRVAIAGAGPSGVELACKIADRLGERGRLRLIDRGQQILETADPANREAAQKALERRSIWLDQETDIKDITADQISLEFKGQIDTLDVDLVLWTVGNAVAQTIQALPLSHNDQGQIMTNLTLQVSDNPNIYALGDLADCRDPNGKKIASTAQAALQQADCAAWNIWASLTHRPLLDFQYNHLGEMLTLGRETAALSGFGLQLDGPLAYVARRLIYLYRMPTLEHQLKVGLNWLFKPLLSEISS</sequence>
<dbReference type="PANTHER" id="PTHR42913:SF4">
    <property type="entry name" value="ALTERNATIVE NAD(P)H-UBIQUINONE OXIDOREDUCTASE C1, CHLOROPLASTIC_MITOCHONDRIAL"/>
    <property type="match status" value="1"/>
</dbReference>